<dbReference type="PANTHER" id="PTHR46558">
    <property type="entry name" value="TRACRIPTIONAL REGULATORY PROTEIN-RELATED-RELATED"/>
    <property type="match status" value="1"/>
</dbReference>
<dbReference type="SUPFAM" id="SSF47413">
    <property type="entry name" value="lambda repressor-like DNA-binding domains"/>
    <property type="match status" value="1"/>
</dbReference>
<dbReference type="InterPro" id="IPR001387">
    <property type="entry name" value="Cro/C1-type_HTH"/>
</dbReference>
<accession>A0ABV1CFE0</accession>
<dbReference type="Gene3D" id="1.10.260.40">
    <property type="entry name" value="lambda repressor-like DNA-binding domains"/>
    <property type="match status" value="1"/>
</dbReference>
<dbReference type="InterPro" id="IPR010982">
    <property type="entry name" value="Lambda_DNA-bd_dom_sf"/>
</dbReference>
<evidence type="ECO:0000259" key="2">
    <source>
        <dbReference type="PROSITE" id="PS50943"/>
    </source>
</evidence>
<evidence type="ECO:0000313" key="3">
    <source>
        <dbReference type="EMBL" id="MEQ2401098.1"/>
    </source>
</evidence>
<dbReference type="SMART" id="SM00530">
    <property type="entry name" value="HTH_XRE"/>
    <property type="match status" value="1"/>
</dbReference>
<evidence type="ECO:0000313" key="4">
    <source>
        <dbReference type="Proteomes" id="UP001447979"/>
    </source>
</evidence>
<gene>
    <name evidence="3" type="ORF">WMO19_05700</name>
</gene>
<feature type="domain" description="HTH cro/C1-type" evidence="2">
    <location>
        <begin position="11"/>
        <end position="65"/>
    </location>
</feature>
<dbReference type="PROSITE" id="PS50943">
    <property type="entry name" value="HTH_CROC1"/>
    <property type="match status" value="1"/>
</dbReference>
<keyword evidence="1" id="KW-0238">DNA-binding</keyword>
<dbReference type="CDD" id="cd00093">
    <property type="entry name" value="HTH_XRE"/>
    <property type="match status" value="1"/>
</dbReference>
<proteinExistence type="predicted"/>
<sequence length="115" mass="13105">MVDLINVGRNIKCLREKSGLNQGQVAEFLDLDQDMISKIEKGKINISESQIDKLANLFCCPLSSILYGNEDLNCKVDYRSNLIKREDLEALSLINKLVLNQFEMDRIARKSQDAK</sequence>
<keyword evidence="4" id="KW-1185">Reference proteome</keyword>
<dbReference type="EMBL" id="JBBMFO010000015">
    <property type="protein sequence ID" value="MEQ2401098.1"/>
    <property type="molecule type" value="Genomic_DNA"/>
</dbReference>
<dbReference type="Pfam" id="PF01381">
    <property type="entry name" value="HTH_3"/>
    <property type="match status" value="1"/>
</dbReference>
<reference evidence="3 4" key="1">
    <citation type="submission" date="2024-03" db="EMBL/GenBank/DDBJ databases">
        <title>Human intestinal bacterial collection.</title>
        <authorList>
            <person name="Pauvert C."/>
            <person name="Hitch T.C.A."/>
            <person name="Clavel T."/>
        </authorList>
    </citation>
    <scope>NUCLEOTIDE SEQUENCE [LARGE SCALE GENOMIC DNA]</scope>
    <source>
        <strain evidence="3 4">CLA-SR-H025</strain>
    </source>
</reference>
<protein>
    <submittedName>
        <fullName evidence="3">Helix-turn-helix transcriptional regulator</fullName>
    </submittedName>
</protein>
<organism evidence="3 4">
    <name type="scientific">Peptoniphilus hominis</name>
    <name type="common">ex Hitch et al. 2025</name>
    <dbReference type="NCBI Taxonomy" id="3133174"/>
    <lineage>
        <taxon>Bacteria</taxon>
        <taxon>Bacillati</taxon>
        <taxon>Bacillota</taxon>
        <taxon>Tissierellia</taxon>
        <taxon>Tissierellales</taxon>
        <taxon>Peptoniphilaceae</taxon>
        <taxon>Peptoniphilus</taxon>
    </lineage>
</organism>
<dbReference type="Proteomes" id="UP001447979">
    <property type="component" value="Unassembled WGS sequence"/>
</dbReference>
<comment type="caution">
    <text evidence="3">The sequence shown here is derived from an EMBL/GenBank/DDBJ whole genome shotgun (WGS) entry which is preliminary data.</text>
</comment>
<dbReference type="RefSeq" id="WP_349170653.1">
    <property type="nucleotide sequence ID" value="NZ_JBBMFO010000015.1"/>
</dbReference>
<dbReference type="PANTHER" id="PTHR46558:SF4">
    <property type="entry name" value="DNA-BIDING PHAGE PROTEIN"/>
    <property type="match status" value="1"/>
</dbReference>
<evidence type="ECO:0000256" key="1">
    <source>
        <dbReference type="ARBA" id="ARBA00023125"/>
    </source>
</evidence>
<name>A0ABV1CFE0_9FIRM</name>